<feature type="region of interest" description="Disordered" evidence="5">
    <location>
        <begin position="69"/>
        <end position="91"/>
    </location>
</feature>
<proteinExistence type="predicted"/>
<protein>
    <recommendedName>
        <fullName evidence="6">C3H1-type domain-containing protein</fullName>
    </recommendedName>
</protein>
<keyword evidence="8" id="KW-1185">Reference proteome</keyword>
<keyword evidence="1 4" id="KW-0479">Metal-binding</keyword>
<evidence type="ECO:0000256" key="1">
    <source>
        <dbReference type="ARBA" id="ARBA00022723"/>
    </source>
</evidence>
<feature type="domain" description="C3H1-type" evidence="6">
    <location>
        <begin position="95"/>
        <end position="122"/>
    </location>
</feature>
<evidence type="ECO:0000256" key="3">
    <source>
        <dbReference type="ARBA" id="ARBA00022833"/>
    </source>
</evidence>
<evidence type="ECO:0000313" key="7">
    <source>
        <dbReference type="EMBL" id="KAG6479228.1"/>
    </source>
</evidence>
<dbReference type="Gene3D" id="4.10.1000.10">
    <property type="entry name" value="Zinc finger, CCCH-type"/>
    <property type="match status" value="1"/>
</dbReference>
<dbReference type="Proteomes" id="UP000734854">
    <property type="component" value="Unassembled WGS sequence"/>
</dbReference>
<feature type="region of interest" description="Disordered" evidence="5">
    <location>
        <begin position="470"/>
        <end position="490"/>
    </location>
</feature>
<sequence length="593" mass="66104">MMFDCLCDCPFHVDTSTKHEGCLKEPSSNPANSFVNSANSQAEYLKGGNLVNHSPSKLHIKQTSENNNDLSIHFSQPTSQRRPRSSSPCIQHESKNPAIICNFFARGWCIKGSSCKFLHKKEVVDYANQGTQEDRTTKDAIDCKGMPNMGNLTKSDFLLHRALVQTYGGETHGFSQFKDTNSQASKNDEHFQVAGTRQPKFQQNCTVTDVPIPYTDFSEDRYSSSVEISSRHVSSERMMYKEMPSGEHRYDASSLIKNPLTSESICSVGGSSMLLNVHNDSCDIYSIGKKPDDLARQYQPSHFTLHGSHTSGLSSSIKSKFVYSTHSLRESPAIESLHSFAQVGTRLSQGSPPVNISVEQKLQENAWETSVPFQPSFSLAPFYKPFCESQYDPFVDSIDHPKRVLTSTSPKGTLVSTDSQHTIGAFIAGDVRPGYDASKSVNSFTSASEGILVIRKEVHEYSSYTMSPGFTTKEEEKGQIPDLTNPAPVNESERRNNLRVDKVKYSMESKAMKIFHSALVEFLKELLKPSWKEGRLNKDTHKLIVKKAADKVLGVLQPHQVPNGPEAIDQYLFSSKSKLLKLVEAYVDKHSKT</sequence>
<keyword evidence="2 4" id="KW-0863">Zinc-finger</keyword>
<name>A0A8J5F5U6_ZINOF</name>
<accession>A0A8J5F5U6</accession>
<evidence type="ECO:0000259" key="6">
    <source>
        <dbReference type="PROSITE" id="PS50103"/>
    </source>
</evidence>
<organism evidence="7 8">
    <name type="scientific">Zingiber officinale</name>
    <name type="common">Ginger</name>
    <name type="synonym">Amomum zingiber</name>
    <dbReference type="NCBI Taxonomy" id="94328"/>
    <lineage>
        <taxon>Eukaryota</taxon>
        <taxon>Viridiplantae</taxon>
        <taxon>Streptophyta</taxon>
        <taxon>Embryophyta</taxon>
        <taxon>Tracheophyta</taxon>
        <taxon>Spermatophyta</taxon>
        <taxon>Magnoliopsida</taxon>
        <taxon>Liliopsida</taxon>
        <taxon>Zingiberales</taxon>
        <taxon>Zingiberaceae</taxon>
        <taxon>Zingiber</taxon>
    </lineage>
</organism>
<evidence type="ECO:0000313" key="8">
    <source>
        <dbReference type="Proteomes" id="UP000734854"/>
    </source>
</evidence>
<evidence type="ECO:0000256" key="4">
    <source>
        <dbReference type="PROSITE-ProRule" id="PRU00723"/>
    </source>
</evidence>
<dbReference type="PANTHER" id="PTHR36886:SF3">
    <property type="entry name" value="PROTEIN FRIGIDA-ESSENTIAL 1"/>
    <property type="match status" value="1"/>
</dbReference>
<reference evidence="7 8" key="1">
    <citation type="submission" date="2020-08" db="EMBL/GenBank/DDBJ databases">
        <title>Plant Genome Project.</title>
        <authorList>
            <person name="Zhang R.-G."/>
        </authorList>
    </citation>
    <scope>NUCLEOTIDE SEQUENCE [LARGE SCALE GENOMIC DNA]</scope>
    <source>
        <tissue evidence="7">Rhizome</tissue>
    </source>
</reference>
<dbReference type="SUPFAM" id="SSF90229">
    <property type="entry name" value="CCCH zinc finger"/>
    <property type="match status" value="1"/>
</dbReference>
<dbReference type="GO" id="GO:0008270">
    <property type="term" value="F:zinc ion binding"/>
    <property type="evidence" value="ECO:0007669"/>
    <property type="project" value="UniProtKB-KW"/>
</dbReference>
<dbReference type="EMBL" id="JACMSC010000017">
    <property type="protein sequence ID" value="KAG6479228.1"/>
    <property type="molecule type" value="Genomic_DNA"/>
</dbReference>
<comment type="caution">
    <text evidence="7">The sequence shown here is derived from an EMBL/GenBank/DDBJ whole genome shotgun (WGS) entry which is preliminary data.</text>
</comment>
<evidence type="ECO:0000256" key="5">
    <source>
        <dbReference type="SAM" id="MobiDB-lite"/>
    </source>
</evidence>
<feature type="zinc finger region" description="C3H1-type" evidence="4">
    <location>
        <begin position="95"/>
        <end position="122"/>
    </location>
</feature>
<gene>
    <name evidence="7" type="ORF">ZIOFF_062690</name>
</gene>
<dbReference type="InterPro" id="IPR036855">
    <property type="entry name" value="Znf_CCCH_sf"/>
</dbReference>
<evidence type="ECO:0000256" key="2">
    <source>
        <dbReference type="ARBA" id="ARBA00022771"/>
    </source>
</evidence>
<dbReference type="InterPro" id="IPR052650">
    <property type="entry name" value="Zinc_finger_CCCH"/>
</dbReference>
<feature type="compositionally biased region" description="Low complexity" evidence="5">
    <location>
        <begin position="75"/>
        <end position="88"/>
    </location>
</feature>
<dbReference type="InterPro" id="IPR000571">
    <property type="entry name" value="Znf_CCCH"/>
</dbReference>
<keyword evidence="3 4" id="KW-0862">Zinc</keyword>
<dbReference type="AlphaFoldDB" id="A0A8J5F5U6"/>
<dbReference type="Pfam" id="PF00642">
    <property type="entry name" value="zf-CCCH"/>
    <property type="match status" value="1"/>
</dbReference>
<dbReference type="PROSITE" id="PS50103">
    <property type="entry name" value="ZF_C3H1"/>
    <property type="match status" value="1"/>
</dbReference>
<dbReference type="PANTHER" id="PTHR36886">
    <property type="entry name" value="PROTEIN FRIGIDA-ESSENTIAL 1"/>
    <property type="match status" value="1"/>
</dbReference>